<reference evidence="1" key="1">
    <citation type="submission" date="2022-02" db="EMBL/GenBank/DDBJ databases">
        <title>Towards deciphering the DNA virus diversity associated with rodent species in the families Cricetidae and Heteromyidae.</title>
        <authorList>
            <person name="Lund M."/>
            <person name="Larsen B.B."/>
            <person name="Gryseels S."/>
            <person name="Kraberger S."/>
            <person name="Rowsey D.M."/>
            <person name="Steger L."/>
            <person name="Yule K.M."/>
            <person name="Upham N.S."/>
            <person name="Worobey M."/>
            <person name="Van Doorslaer K."/>
            <person name="Varsani A."/>
        </authorList>
    </citation>
    <scope>NUCLEOTIDE SEQUENCE</scope>
    <source>
        <strain evidence="1">NeonRodF8_56</strain>
    </source>
</reference>
<dbReference type="Pfam" id="PF20577">
    <property type="entry name" value="Phage_ORF5"/>
    <property type="match status" value="1"/>
</dbReference>
<organism evidence="1">
    <name type="scientific">Peromfec virus RodF8_56</name>
    <dbReference type="NCBI Taxonomy" id="2929384"/>
    <lineage>
        <taxon>Viruses</taxon>
        <taxon>Monodnaviria</taxon>
        <taxon>Sangervirae</taxon>
        <taxon>Phixviricota</taxon>
        <taxon>Malgrandaviricetes</taxon>
        <taxon>Petitvirales</taxon>
        <taxon>Microviridae</taxon>
    </lineage>
</organism>
<evidence type="ECO:0000313" key="1">
    <source>
        <dbReference type="EMBL" id="UPW41561.1"/>
    </source>
</evidence>
<proteinExistence type="predicted"/>
<sequence>MILHLYAFKDLVVGNFTKYFVARGDEDASRIARVSLEGFPFLSDLDLYCLAKLDEDTGLVTSGSPLYVCHVVDLFNRKETEVDVEE</sequence>
<accession>A0A976R5G8</accession>
<name>A0A976R5G8_9VIRU</name>
<dbReference type="InterPro" id="IPR046781">
    <property type="entry name" value="Phage_ORF5"/>
</dbReference>
<protein>
    <submittedName>
        <fullName evidence="1">Nonstructural protein</fullName>
    </submittedName>
</protein>
<dbReference type="EMBL" id="OM869627">
    <property type="protein sequence ID" value="UPW41561.1"/>
    <property type="molecule type" value="Genomic_DNA"/>
</dbReference>